<dbReference type="InterPro" id="IPR025365">
    <property type="entry name" value="DUF4269"/>
</dbReference>
<dbReference type="EMBL" id="JAOYOD010000001">
    <property type="protein sequence ID" value="MCV9387945.1"/>
    <property type="molecule type" value="Genomic_DNA"/>
</dbReference>
<dbReference type="Proteomes" id="UP001300692">
    <property type="component" value="Unassembled WGS sequence"/>
</dbReference>
<protein>
    <submittedName>
        <fullName evidence="1">DUF4269 domain-containing protein</fullName>
    </submittedName>
</protein>
<accession>A0ABT3CWT5</accession>
<gene>
    <name evidence="1" type="ORF">N7U62_14780</name>
</gene>
<dbReference type="RefSeq" id="WP_264138766.1">
    <property type="nucleotide sequence ID" value="NZ_JAOYOD010000001.1"/>
</dbReference>
<comment type="caution">
    <text evidence="1">The sequence shown here is derived from an EMBL/GenBank/DDBJ whole genome shotgun (WGS) entry which is preliminary data.</text>
</comment>
<dbReference type="Pfam" id="PF14091">
    <property type="entry name" value="DUF4269"/>
    <property type="match status" value="1"/>
</dbReference>
<proteinExistence type="predicted"/>
<evidence type="ECO:0000313" key="1">
    <source>
        <dbReference type="EMBL" id="MCV9387945.1"/>
    </source>
</evidence>
<name>A0ABT3CWT5_9BACT</name>
<keyword evidence="2" id="KW-1185">Reference proteome</keyword>
<evidence type="ECO:0000313" key="2">
    <source>
        <dbReference type="Proteomes" id="UP001300692"/>
    </source>
</evidence>
<reference evidence="1 2" key="1">
    <citation type="submission" date="2022-10" db="EMBL/GenBank/DDBJ databases">
        <title>Comparative genomics and taxonomic characterization of three novel marine species of genus Reichenbachiella exhibiting antioxidant and polysaccharide degradation activities.</title>
        <authorList>
            <person name="Muhammad N."/>
            <person name="Lee Y.-J."/>
            <person name="Ko J."/>
            <person name="Kim S.-G."/>
        </authorList>
    </citation>
    <scope>NUCLEOTIDE SEQUENCE [LARGE SCALE GENOMIC DNA]</scope>
    <source>
        <strain evidence="1 2">ABR2-5</strain>
    </source>
</reference>
<organism evidence="1 2">
    <name type="scientific">Reichenbachiella ulvae</name>
    <dbReference type="NCBI Taxonomy" id="2980104"/>
    <lineage>
        <taxon>Bacteria</taxon>
        <taxon>Pseudomonadati</taxon>
        <taxon>Bacteroidota</taxon>
        <taxon>Cytophagia</taxon>
        <taxon>Cytophagales</taxon>
        <taxon>Reichenbachiellaceae</taxon>
        <taxon>Reichenbachiella</taxon>
    </lineage>
</organism>
<sequence length="172" mass="19978">MNFLTLDYLSKGSPRQVEAFRLLQEQRWMEWLQPYHPILVGTIPINIDVAGSDLDIICEVSDLEHFGQFLKSKFQFESSFQVHLKSINQIASVVAKFEKEGYDIEIFGQNVPTQKQDAYRHMLVEHRILQERGDRFRKQIIDLKKQGVKTEPAFAQLLGLKGNPYQALLDLE</sequence>